<keyword evidence="1" id="KW-0812">Transmembrane</keyword>
<keyword evidence="1" id="KW-0472">Membrane</keyword>
<organism evidence="3 5">
    <name type="scientific">Macrococcus equipercicus</name>
    <dbReference type="NCBI Taxonomy" id="69967"/>
    <lineage>
        <taxon>Bacteria</taxon>
        <taxon>Bacillati</taxon>
        <taxon>Bacillota</taxon>
        <taxon>Bacilli</taxon>
        <taxon>Bacillales</taxon>
        <taxon>Staphylococcaceae</taxon>
        <taxon>Macrococcus</taxon>
    </lineage>
</organism>
<dbReference type="Proteomes" id="UP000295735">
    <property type="component" value="Unassembled WGS sequence"/>
</dbReference>
<evidence type="ECO:0000313" key="2">
    <source>
        <dbReference type="EMBL" id="KAA1039331.1"/>
    </source>
</evidence>
<reference evidence="3" key="2">
    <citation type="submission" date="2021-04" db="EMBL/GenBank/DDBJ databases">
        <title>Complete Genome Sequences of Macrococcus spp. from dog and cattle.</title>
        <authorList>
            <person name="Schwendener S."/>
            <person name="Perreten V."/>
        </authorList>
    </citation>
    <scope>NUCLEOTIDE SEQUENCE</scope>
    <source>
        <strain evidence="3">Epi0143-OL</strain>
    </source>
</reference>
<dbReference type="EMBL" id="CP073809">
    <property type="protein sequence ID" value="UTH13622.1"/>
    <property type="molecule type" value="Genomic_DNA"/>
</dbReference>
<keyword evidence="4" id="KW-1185">Reference proteome</keyword>
<keyword evidence="1" id="KW-1133">Transmembrane helix</keyword>
<gene>
    <name evidence="2" type="ORF">ERX35_007095</name>
    <name evidence="3" type="ORF">KFV11_10425</name>
</gene>
<dbReference type="RefSeq" id="WP_149459225.1">
    <property type="nucleotide sequence ID" value="NZ_CP073809.1"/>
</dbReference>
<protein>
    <submittedName>
        <fullName evidence="3">Uncharacterized protein</fullName>
    </submittedName>
</protein>
<evidence type="ECO:0000313" key="3">
    <source>
        <dbReference type="EMBL" id="UTH13622.1"/>
    </source>
</evidence>
<dbReference type="Proteomes" id="UP001057381">
    <property type="component" value="Chromosome"/>
</dbReference>
<sequence>MKLLTILDYSNIVALLLSTVLVLGLKFAGWDSLAISALMILMLLLVVVNRFKNKKYRAAALPVVVTARDRLFGYASIAIMVLLFVIVLLFPGLR</sequence>
<evidence type="ECO:0000256" key="1">
    <source>
        <dbReference type="SAM" id="Phobius"/>
    </source>
</evidence>
<evidence type="ECO:0000313" key="5">
    <source>
        <dbReference type="Proteomes" id="UP001057381"/>
    </source>
</evidence>
<dbReference type="EMBL" id="SCWC02000004">
    <property type="protein sequence ID" value="KAA1039331.1"/>
    <property type="molecule type" value="Genomic_DNA"/>
</dbReference>
<dbReference type="KEGG" id="mequ:KFV11_10425"/>
<proteinExistence type="predicted"/>
<dbReference type="AlphaFoldDB" id="A0A9Q9BV15"/>
<evidence type="ECO:0000313" key="4">
    <source>
        <dbReference type="Proteomes" id="UP000295735"/>
    </source>
</evidence>
<feature type="transmembrane region" description="Helical" evidence="1">
    <location>
        <begin position="7"/>
        <end position="27"/>
    </location>
</feature>
<feature type="transmembrane region" description="Helical" evidence="1">
    <location>
        <begin position="71"/>
        <end position="93"/>
    </location>
</feature>
<accession>A0A9Q9BV15</accession>
<feature type="transmembrane region" description="Helical" evidence="1">
    <location>
        <begin position="33"/>
        <end position="51"/>
    </location>
</feature>
<reference evidence="2 4" key="1">
    <citation type="submission" date="2019-09" db="EMBL/GenBank/DDBJ databases">
        <authorList>
            <person name="Mazhar S."/>
            <person name="Altermann E."/>
            <person name="Hill C."/>
            <person name="Mcauliffe O."/>
        </authorList>
    </citation>
    <scope>NUCLEOTIDE SEQUENCE [LARGE SCALE GENOMIC DNA]</scope>
    <source>
        <strain evidence="2 4">ATCC 51831</strain>
    </source>
</reference>
<name>A0A9Q9BV15_9STAP</name>